<comment type="caution">
    <text evidence="2">The sequence shown here is derived from an EMBL/GenBank/DDBJ whole genome shotgun (WGS) entry which is preliminary data.</text>
</comment>
<organism evidence="2 3">
    <name type="scientific">Pseudoclavibacter terrae</name>
    <dbReference type="NCBI Taxonomy" id="1530195"/>
    <lineage>
        <taxon>Bacteria</taxon>
        <taxon>Bacillati</taxon>
        <taxon>Actinomycetota</taxon>
        <taxon>Actinomycetes</taxon>
        <taxon>Micrococcales</taxon>
        <taxon>Microbacteriaceae</taxon>
        <taxon>Pseudoclavibacter</taxon>
    </lineage>
</organism>
<feature type="transmembrane region" description="Helical" evidence="1">
    <location>
        <begin position="72"/>
        <end position="92"/>
    </location>
</feature>
<evidence type="ECO:0000256" key="1">
    <source>
        <dbReference type="SAM" id="Phobius"/>
    </source>
</evidence>
<dbReference type="OrthoDB" id="5121173at2"/>
<gene>
    <name evidence="2" type="ORF">F8O03_16055</name>
</gene>
<name>A0A7J5AYG2_9MICO</name>
<accession>A0A7J5AYG2</accession>
<feature type="transmembrane region" description="Helical" evidence="1">
    <location>
        <begin position="45"/>
        <end position="65"/>
    </location>
</feature>
<dbReference type="Proteomes" id="UP000490386">
    <property type="component" value="Unassembled WGS sequence"/>
</dbReference>
<protein>
    <submittedName>
        <fullName evidence="2">Uncharacterized protein</fullName>
    </submittedName>
</protein>
<keyword evidence="1" id="KW-0472">Membrane</keyword>
<evidence type="ECO:0000313" key="3">
    <source>
        <dbReference type="Proteomes" id="UP000490386"/>
    </source>
</evidence>
<keyword evidence="3" id="KW-1185">Reference proteome</keyword>
<evidence type="ECO:0000313" key="2">
    <source>
        <dbReference type="EMBL" id="KAB1636460.1"/>
    </source>
</evidence>
<dbReference type="RefSeq" id="WP_151424759.1">
    <property type="nucleotide sequence ID" value="NZ_WBJX01000006.1"/>
</dbReference>
<keyword evidence="1" id="KW-1133">Transmembrane helix</keyword>
<proteinExistence type="predicted"/>
<dbReference type="AlphaFoldDB" id="A0A7J5AYG2"/>
<keyword evidence="1" id="KW-0812">Transmembrane</keyword>
<sequence length="118" mass="12997">MELFWALVLLAIAGAASLVDVVRQSRANPDEKIPWLGNPPRLPKWWFLPRLIMIFAIMGGINLLWRGTDISPWLAGVVAAVVICVPTLWVLIAHNRRVKAVATSPTLGRQIPPSNGVE</sequence>
<dbReference type="EMBL" id="WBJX01000006">
    <property type="protein sequence ID" value="KAB1636460.1"/>
    <property type="molecule type" value="Genomic_DNA"/>
</dbReference>
<reference evidence="2 3" key="1">
    <citation type="submission" date="2019-09" db="EMBL/GenBank/DDBJ databases">
        <title>Phylogeny of genus Pseudoclavibacter and closely related genus.</title>
        <authorList>
            <person name="Li Y."/>
        </authorList>
    </citation>
    <scope>NUCLEOTIDE SEQUENCE [LARGE SCALE GENOMIC DNA]</scope>
    <source>
        <strain evidence="2 3">THG-MD12</strain>
    </source>
</reference>